<dbReference type="Pfam" id="PF22934">
    <property type="entry name" value="SPRTN_ZBD"/>
    <property type="match status" value="1"/>
</dbReference>
<evidence type="ECO:0000256" key="3">
    <source>
        <dbReference type="ARBA" id="ARBA00022771"/>
    </source>
</evidence>
<evidence type="ECO:0000256" key="5">
    <source>
        <dbReference type="ARBA" id="ARBA00023204"/>
    </source>
</evidence>
<sequence length="517" mass="59667">MSLINEPSNDPAPIESAVDSTGNFSQATSSLLISDSINSNELKEKSSTTSTEGASNQATDETIEADLIFARELDRTLNSEGAAIKTEHECESDLEFARRLQRQLDQEIPASQENDVIDVTEPIETFVIPDEDDDDEVIFVDQQNTSRTPWRGLDQSAVNAARITFVIDELGITYNPATSFDWKKHDMKLNINAIFKRLNKIYFNEPKCFANTEIGWTDSLEDKPARLRLLADKIQISLNQKMKLLPRIDLITHVIRVMLIIYIREKYDLANDIPAFKRNFSKALRHINSVWMTDIDDNSVLKFNHEIDKRCWYRCTGMCQNRSPFYGIYRSKSEPGGQNAWWMTHRTICSATLFRLYEVKKYVDNQPSSEEPFYCTNTKHRSVKIDLKTANKHLLKPTAVIDLASSNYNSSITYMNDIIDIQGQKTDNSYYYGRRLDESTIDKLGFKPADDFIKLFDRYLGVDYNGYMVKCPLCEEQVQRRLFSEHFDGCMGFSQKVEYKPVTSKWDEWPAAKRIKY</sequence>
<keyword evidence="1" id="KW-0479">Metal-binding</keyword>
<dbReference type="VEuPathDB" id="VectorBase:CSON010542"/>
<accession>A0A336LL67</accession>
<feature type="domain" description="UBZ4-type" evidence="7">
    <location>
        <begin position="468"/>
        <end position="491"/>
    </location>
</feature>
<dbReference type="AlphaFoldDB" id="A0A336LL67"/>
<evidence type="ECO:0000256" key="1">
    <source>
        <dbReference type="ARBA" id="ARBA00022723"/>
    </source>
</evidence>
<dbReference type="OMA" id="RCTGICH"/>
<keyword evidence="3" id="KW-0863">Zinc-finger</keyword>
<dbReference type="GO" id="GO:0008270">
    <property type="term" value="F:zinc ion binding"/>
    <property type="evidence" value="ECO:0007669"/>
    <property type="project" value="UniProtKB-KW"/>
</dbReference>
<name>A0A336LL67_CULSO</name>
<dbReference type="InterPro" id="IPR006642">
    <property type="entry name" value="Rad18_UBZ4"/>
</dbReference>
<feature type="compositionally biased region" description="Polar residues" evidence="6">
    <location>
        <begin position="47"/>
        <end position="60"/>
    </location>
</feature>
<keyword evidence="5" id="KW-0234">DNA repair</keyword>
<evidence type="ECO:0000313" key="8">
    <source>
        <dbReference type="EMBL" id="SSX18706.1"/>
    </source>
</evidence>
<dbReference type="SMART" id="SM00734">
    <property type="entry name" value="ZnF_Rad18"/>
    <property type="match status" value="1"/>
</dbReference>
<reference evidence="8" key="1">
    <citation type="submission" date="2018-07" db="EMBL/GenBank/DDBJ databases">
        <authorList>
            <person name="Quirk P.G."/>
            <person name="Krulwich T.A."/>
        </authorList>
    </citation>
    <scope>NUCLEOTIDE SEQUENCE</scope>
</reference>
<evidence type="ECO:0000256" key="6">
    <source>
        <dbReference type="SAM" id="MobiDB-lite"/>
    </source>
</evidence>
<dbReference type="GO" id="GO:0003677">
    <property type="term" value="F:DNA binding"/>
    <property type="evidence" value="ECO:0007669"/>
    <property type="project" value="InterPro"/>
</dbReference>
<keyword evidence="4" id="KW-0862">Zinc</keyword>
<organism evidence="8">
    <name type="scientific">Culicoides sonorensis</name>
    <name type="common">Biting midge</name>
    <dbReference type="NCBI Taxonomy" id="179676"/>
    <lineage>
        <taxon>Eukaryota</taxon>
        <taxon>Metazoa</taxon>
        <taxon>Ecdysozoa</taxon>
        <taxon>Arthropoda</taxon>
        <taxon>Hexapoda</taxon>
        <taxon>Insecta</taxon>
        <taxon>Pterygota</taxon>
        <taxon>Neoptera</taxon>
        <taxon>Endopterygota</taxon>
        <taxon>Diptera</taxon>
        <taxon>Nematocera</taxon>
        <taxon>Chironomoidea</taxon>
        <taxon>Ceratopogonidae</taxon>
        <taxon>Ceratopogoninae</taxon>
        <taxon>Culicoides</taxon>
        <taxon>Monoculicoides</taxon>
    </lineage>
</organism>
<dbReference type="GO" id="GO:0006281">
    <property type="term" value="P:DNA repair"/>
    <property type="evidence" value="ECO:0007669"/>
    <property type="project" value="UniProtKB-KW"/>
</dbReference>
<proteinExistence type="predicted"/>
<gene>
    <name evidence="8" type="primary">CSON010542</name>
</gene>
<feature type="region of interest" description="Disordered" evidence="6">
    <location>
        <begin position="35"/>
        <end position="62"/>
    </location>
</feature>
<evidence type="ECO:0000259" key="7">
    <source>
        <dbReference type="SMART" id="SM00734"/>
    </source>
</evidence>
<dbReference type="EMBL" id="UFQT01000042">
    <property type="protein sequence ID" value="SSX18706.1"/>
    <property type="molecule type" value="Genomic_DNA"/>
</dbReference>
<evidence type="ECO:0000256" key="4">
    <source>
        <dbReference type="ARBA" id="ARBA00022833"/>
    </source>
</evidence>
<dbReference type="InterPro" id="IPR055220">
    <property type="entry name" value="SPRTN_ZBD"/>
</dbReference>
<evidence type="ECO:0000256" key="2">
    <source>
        <dbReference type="ARBA" id="ARBA00022763"/>
    </source>
</evidence>
<protein>
    <submittedName>
        <fullName evidence="8">CSON010542 protein</fullName>
    </submittedName>
</protein>
<keyword evidence="2" id="KW-0227">DNA damage</keyword>
<feature type="region of interest" description="Disordered" evidence="6">
    <location>
        <begin position="1"/>
        <end position="23"/>
    </location>
</feature>